<dbReference type="AlphaFoldDB" id="A0A4Q1B0G9"/>
<comment type="caution">
    <text evidence="2">The sequence shown here is derived from an EMBL/GenBank/DDBJ whole genome shotgun (WGS) entry which is preliminary data.</text>
</comment>
<accession>A0A4Q1B0G9</accession>
<sequence length="246" mass="28067">MQIGTNYNSYQTINSQVSANKSESNAKAEETQTFSSLMDSEKVEEKSEILEYLDKHKAFDSLNEEDAKLFRELLSDGSLDDEDMKKLSFEQTKTMHGVVLRDWSGNMDLPIIGVLKGKSFHLLASATYTGDDKFNKVLYKTMNETEDPRVRSNYFSMLALNLSQLASGKEALPGFQEGANIGNFAGFGPHNKDDVNINFEEFLYNYTARLQQDMNSTRDNIDIFKQYKEVSDFYTKVLNNYVSYSE</sequence>
<evidence type="ECO:0000313" key="3">
    <source>
        <dbReference type="Proteomes" id="UP000289718"/>
    </source>
</evidence>
<evidence type="ECO:0000313" key="2">
    <source>
        <dbReference type="EMBL" id="RXK13579.1"/>
    </source>
</evidence>
<organism evidence="2 3">
    <name type="scientific">Halarcobacter mediterraneus</name>
    <dbReference type="NCBI Taxonomy" id="2023153"/>
    <lineage>
        <taxon>Bacteria</taxon>
        <taxon>Pseudomonadati</taxon>
        <taxon>Campylobacterota</taxon>
        <taxon>Epsilonproteobacteria</taxon>
        <taxon>Campylobacterales</taxon>
        <taxon>Arcobacteraceae</taxon>
        <taxon>Halarcobacter</taxon>
    </lineage>
</organism>
<dbReference type="Proteomes" id="UP000289718">
    <property type="component" value="Unassembled WGS sequence"/>
</dbReference>
<feature type="region of interest" description="Disordered" evidence="1">
    <location>
        <begin position="18"/>
        <end position="39"/>
    </location>
</feature>
<gene>
    <name evidence="2" type="ORF">CP965_07200</name>
</gene>
<dbReference type="RefSeq" id="WP_129061402.1">
    <property type="nucleotide sequence ID" value="NZ_NXIE01000002.1"/>
</dbReference>
<name>A0A4Q1B0G9_9BACT</name>
<protein>
    <submittedName>
        <fullName evidence="2">Uncharacterized protein</fullName>
    </submittedName>
</protein>
<evidence type="ECO:0000256" key="1">
    <source>
        <dbReference type="SAM" id="MobiDB-lite"/>
    </source>
</evidence>
<proteinExistence type="predicted"/>
<keyword evidence="3" id="KW-1185">Reference proteome</keyword>
<reference evidence="2 3" key="1">
    <citation type="submission" date="2017-09" db="EMBL/GenBank/DDBJ databases">
        <title>Genomics of the genus Arcobacter.</title>
        <authorList>
            <person name="Perez-Cataluna A."/>
            <person name="Figueras M.J."/>
            <person name="Salas-Masso N."/>
        </authorList>
    </citation>
    <scope>NUCLEOTIDE SEQUENCE [LARGE SCALE GENOMIC DNA]</scope>
    <source>
        <strain evidence="2 3">F156-34</strain>
    </source>
</reference>
<dbReference type="EMBL" id="NXIE01000002">
    <property type="protein sequence ID" value="RXK13579.1"/>
    <property type="molecule type" value="Genomic_DNA"/>
</dbReference>